<dbReference type="InterPro" id="IPR002734">
    <property type="entry name" value="RibDG_C"/>
</dbReference>
<dbReference type="EMBL" id="CP076128">
    <property type="protein sequence ID" value="QWG08846.1"/>
    <property type="molecule type" value="Genomic_DNA"/>
</dbReference>
<dbReference type="InterPro" id="IPR024072">
    <property type="entry name" value="DHFR-like_dom_sf"/>
</dbReference>
<keyword evidence="3" id="KW-1185">Reference proteome</keyword>
<feature type="domain" description="Bacterial bifunctional deaminase-reductase C-terminal" evidence="1">
    <location>
        <begin position="8"/>
        <end position="167"/>
    </location>
</feature>
<dbReference type="Proteomes" id="UP000682802">
    <property type="component" value="Chromosome 1"/>
</dbReference>
<dbReference type="Pfam" id="PF01872">
    <property type="entry name" value="RibD_C"/>
    <property type="match status" value="1"/>
</dbReference>
<evidence type="ECO:0000313" key="3">
    <source>
        <dbReference type="Proteomes" id="UP000682802"/>
    </source>
</evidence>
<gene>
    <name evidence="2" type="ORF">KM029_07865</name>
</gene>
<accession>A0ABX8GZ74</accession>
<dbReference type="Gene3D" id="3.40.430.10">
    <property type="entry name" value="Dihydrofolate Reductase, subunit A"/>
    <property type="match status" value="1"/>
</dbReference>
<proteinExistence type="predicted"/>
<dbReference type="PANTHER" id="PTHR38011:SF11">
    <property type="entry name" value="2,5-DIAMINO-6-RIBOSYLAMINO-4(3H)-PYRIMIDINONE 5'-PHOSPHATE REDUCTASE"/>
    <property type="match status" value="1"/>
</dbReference>
<evidence type="ECO:0000313" key="2">
    <source>
        <dbReference type="EMBL" id="QWG08846.1"/>
    </source>
</evidence>
<protein>
    <submittedName>
        <fullName evidence="2">Dihydrofolate reductase family protein</fullName>
    </submittedName>
</protein>
<evidence type="ECO:0000259" key="1">
    <source>
        <dbReference type="Pfam" id="PF01872"/>
    </source>
</evidence>
<dbReference type="InterPro" id="IPR050765">
    <property type="entry name" value="Riboflavin_Biosynth_HTPR"/>
</dbReference>
<sequence length="180" mass="20264">METKNKVFIATSIDGFIADKNGGIDWLNETPNPTGDDMGYNDFNKTVDALIMGKNTFETVLGFGIDWPYSKPVFVLSTTLKEVPKGYEDKVFIVNGTLNEVLDTIHQKGFKNLYLDGGKTIQSFLKEDLVDDLCLTTIPVLLGEGIPLFTSMNKRQDFELVESKVYLGQIVQSHFKRKRN</sequence>
<dbReference type="PANTHER" id="PTHR38011">
    <property type="entry name" value="DIHYDROFOLATE REDUCTASE FAMILY PROTEIN (AFU_ORTHOLOGUE AFUA_8G06820)"/>
    <property type="match status" value="1"/>
</dbReference>
<name>A0ABX8GZ74_9BACT</name>
<reference evidence="2 3" key="1">
    <citation type="submission" date="2021-05" db="EMBL/GenBank/DDBJ databases">
        <title>Comparative genomic studies on the polysaccharide-degrading batcterial strains of the Flammeovirga genus.</title>
        <authorList>
            <person name="Zewei F."/>
            <person name="Zheng Z."/>
            <person name="Yu L."/>
            <person name="Ruyue G."/>
            <person name="Yanhong M."/>
            <person name="Yuanyuan C."/>
            <person name="Jingyan G."/>
            <person name="Wenjun H."/>
        </authorList>
    </citation>
    <scope>NUCLEOTIDE SEQUENCE [LARGE SCALE GENOMIC DNA]</scope>
    <source>
        <strain evidence="2 3">YS10</strain>
    </source>
</reference>
<dbReference type="SUPFAM" id="SSF53597">
    <property type="entry name" value="Dihydrofolate reductase-like"/>
    <property type="match status" value="1"/>
</dbReference>
<organism evidence="2 3">
    <name type="scientific">Flammeovirga kamogawensis</name>
    <dbReference type="NCBI Taxonomy" id="373891"/>
    <lineage>
        <taxon>Bacteria</taxon>
        <taxon>Pseudomonadati</taxon>
        <taxon>Bacteroidota</taxon>
        <taxon>Cytophagia</taxon>
        <taxon>Cytophagales</taxon>
        <taxon>Flammeovirgaceae</taxon>
        <taxon>Flammeovirga</taxon>
    </lineage>
</organism>
<dbReference type="RefSeq" id="WP_144072754.1">
    <property type="nucleotide sequence ID" value="NZ_CP076128.1"/>
</dbReference>